<dbReference type="EMBL" id="SODO01000010">
    <property type="protein sequence ID" value="TDW57671.1"/>
    <property type="molecule type" value="Genomic_DNA"/>
</dbReference>
<dbReference type="EMBL" id="NQJF01000013">
    <property type="protein sequence ID" value="OYD22706.1"/>
    <property type="molecule type" value="Genomic_DNA"/>
</dbReference>
<protein>
    <submittedName>
        <fullName evidence="1">Uncharacterized protein</fullName>
    </submittedName>
</protein>
<dbReference type="Proteomes" id="UP000295058">
    <property type="component" value="Unassembled WGS sequence"/>
</dbReference>
<dbReference type="AlphaFoldDB" id="A0A235CE34"/>
<name>A0A235CE34_9GAMM</name>
<evidence type="ECO:0000313" key="1">
    <source>
        <dbReference type="EMBL" id="OYD22706.1"/>
    </source>
</evidence>
<evidence type="ECO:0000313" key="2">
    <source>
        <dbReference type="EMBL" id="TDW57671.1"/>
    </source>
</evidence>
<reference evidence="1 3" key="1">
    <citation type="submission" date="2017-08" db="EMBL/GenBank/DDBJ databases">
        <title>Draft Genome Sequence of the Marine Bacterium Oceanimonas baumannii ATCC 700832.</title>
        <authorList>
            <person name="Mcclelland W.D."/>
            <person name="Brennan M.A."/>
            <person name="Trachtenberg A.M."/>
            <person name="Maclea K.S."/>
        </authorList>
    </citation>
    <scope>NUCLEOTIDE SEQUENCE [LARGE SCALE GENOMIC DNA]</scope>
    <source>
        <strain evidence="1 3">ATCC 700832</strain>
    </source>
</reference>
<evidence type="ECO:0000313" key="3">
    <source>
        <dbReference type="Proteomes" id="UP000243640"/>
    </source>
</evidence>
<reference evidence="2 4" key="2">
    <citation type="submission" date="2019-03" db="EMBL/GenBank/DDBJ databases">
        <title>Genomic Encyclopedia of Archaeal and Bacterial Type Strains, Phase II (KMG-II): from individual species to whole genera.</title>
        <authorList>
            <person name="Goeker M."/>
        </authorList>
    </citation>
    <scope>NUCLEOTIDE SEQUENCE [LARGE SCALE GENOMIC DNA]</scope>
    <source>
        <strain evidence="2 4">DSM 15594</strain>
    </source>
</reference>
<keyword evidence="4" id="KW-1185">Reference proteome</keyword>
<evidence type="ECO:0000313" key="4">
    <source>
        <dbReference type="Proteomes" id="UP000295058"/>
    </source>
</evidence>
<proteinExistence type="predicted"/>
<organism evidence="1 3">
    <name type="scientific">Oceanimonas baumannii</name>
    <dbReference type="NCBI Taxonomy" id="129578"/>
    <lineage>
        <taxon>Bacteria</taxon>
        <taxon>Pseudomonadati</taxon>
        <taxon>Pseudomonadota</taxon>
        <taxon>Gammaproteobacteria</taxon>
        <taxon>Aeromonadales</taxon>
        <taxon>Aeromonadaceae</taxon>
        <taxon>Oceanimonas</taxon>
    </lineage>
</organism>
<gene>
    <name evidence="1" type="ORF">B6S09_14655</name>
    <name evidence="2" type="ORF">LY04_02536</name>
</gene>
<sequence>MQPRFFALMFVSRIHFWSFLVISAFEPESILQARVQLAMDFGMRRSDGVFSLLIGFVLIC</sequence>
<comment type="caution">
    <text evidence="1">The sequence shown here is derived from an EMBL/GenBank/DDBJ whole genome shotgun (WGS) entry which is preliminary data.</text>
</comment>
<dbReference type="Proteomes" id="UP000243640">
    <property type="component" value="Unassembled WGS sequence"/>
</dbReference>
<accession>A0A235CE34</accession>